<keyword evidence="12" id="KW-0342">GTP-binding</keyword>
<feature type="domain" description="AIG1-type G" evidence="17">
    <location>
        <begin position="666"/>
        <end position="860"/>
    </location>
</feature>
<evidence type="ECO:0000256" key="10">
    <source>
        <dbReference type="ARBA" id="ARBA00023034"/>
    </source>
</evidence>
<name>A0AAV1QH98_SCOSC</name>
<dbReference type="Proteomes" id="UP001314229">
    <property type="component" value="Unassembled WGS sequence"/>
</dbReference>
<keyword evidence="8" id="KW-0547">Nucleotide-binding</keyword>
<evidence type="ECO:0000256" key="1">
    <source>
        <dbReference type="ARBA" id="ARBA00004173"/>
    </source>
</evidence>
<dbReference type="SUPFAM" id="SSF52540">
    <property type="entry name" value="P-loop containing nucleoside triphosphate hydrolases"/>
    <property type="match status" value="1"/>
</dbReference>
<dbReference type="Gene3D" id="1.10.533.10">
    <property type="entry name" value="Death Domain, Fas"/>
    <property type="match status" value="1"/>
</dbReference>
<evidence type="ECO:0000259" key="17">
    <source>
        <dbReference type="PROSITE" id="PS51720"/>
    </source>
</evidence>
<keyword evidence="11" id="KW-0496">Mitochondrion</keyword>
<dbReference type="GO" id="GO:0005829">
    <property type="term" value="C:cytosol"/>
    <property type="evidence" value="ECO:0007669"/>
    <property type="project" value="UniProtKB-SubCell"/>
</dbReference>
<dbReference type="Gene3D" id="3.40.50.300">
    <property type="entry name" value="P-loop containing nucleotide triphosphate hydrolases"/>
    <property type="match status" value="1"/>
</dbReference>
<gene>
    <name evidence="18" type="ORF">FSCOSCO3_A023006</name>
</gene>
<keyword evidence="7" id="KW-0677">Repeat</keyword>
<keyword evidence="6" id="KW-0963">Cytoplasm</keyword>
<comment type="subcellular location">
    <subcellularLocation>
        <location evidence="3">Cytoplasm</location>
        <location evidence="3">Cytosol</location>
    </subcellularLocation>
    <subcellularLocation>
        <location evidence="2">Endoplasmic reticulum</location>
    </subcellularLocation>
    <subcellularLocation>
        <location evidence="4">Golgi apparatus</location>
    </subcellularLocation>
    <subcellularLocation>
        <location evidence="1">Mitochondrion</location>
    </subcellularLocation>
</comment>
<evidence type="ECO:0000313" key="19">
    <source>
        <dbReference type="Proteomes" id="UP001314229"/>
    </source>
</evidence>
<evidence type="ECO:0000256" key="7">
    <source>
        <dbReference type="ARBA" id="ARBA00022737"/>
    </source>
</evidence>
<comment type="function">
    <text evidence="13">Exerts an anti-apoptotic effect in the immune system and is involved in responses to infections.</text>
</comment>
<organism evidence="18 19">
    <name type="scientific">Scomber scombrus</name>
    <name type="common">Atlantic mackerel</name>
    <name type="synonym">Scomber vernalis</name>
    <dbReference type="NCBI Taxonomy" id="13677"/>
    <lineage>
        <taxon>Eukaryota</taxon>
        <taxon>Metazoa</taxon>
        <taxon>Chordata</taxon>
        <taxon>Craniata</taxon>
        <taxon>Vertebrata</taxon>
        <taxon>Euteleostomi</taxon>
        <taxon>Actinopterygii</taxon>
        <taxon>Neopterygii</taxon>
        <taxon>Teleostei</taxon>
        <taxon>Neoteleostei</taxon>
        <taxon>Acanthomorphata</taxon>
        <taxon>Pelagiaria</taxon>
        <taxon>Scombriformes</taxon>
        <taxon>Scombridae</taxon>
        <taxon>Scomber</taxon>
    </lineage>
</organism>
<evidence type="ECO:0000256" key="4">
    <source>
        <dbReference type="ARBA" id="ARBA00004555"/>
    </source>
</evidence>
<dbReference type="GO" id="GO:0005739">
    <property type="term" value="C:mitochondrion"/>
    <property type="evidence" value="ECO:0007669"/>
    <property type="project" value="UniProtKB-SubCell"/>
</dbReference>
<dbReference type="Pfam" id="PF04548">
    <property type="entry name" value="AIG1"/>
    <property type="match status" value="1"/>
</dbReference>
<evidence type="ECO:0000256" key="9">
    <source>
        <dbReference type="ARBA" id="ARBA00022824"/>
    </source>
</evidence>
<dbReference type="PROSITE" id="PS51720">
    <property type="entry name" value="G_AIG1"/>
    <property type="match status" value="1"/>
</dbReference>
<feature type="non-terminal residue" evidence="18">
    <location>
        <position position="1"/>
    </location>
</feature>
<dbReference type="GO" id="GO:0005525">
    <property type="term" value="F:GTP binding"/>
    <property type="evidence" value="ECO:0007669"/>
    <property type="project" value="UniProtKB-KW"/>
</dbReference>
<dbReference type="FunFam" id="3.40.50.300:FF:000536">
    <property type="entry name" value="GTPase IMAP family member 8"/>
    <property type="match status" value="1"/>
</dbReference>
<evidence type="ECO:0000256" key="3">
    <source>
        <dbReference type="ARBA" id="ARBA00004514"/>
    </source>
</evidence>
<comment type="caution">
    <text evidence="18">The sequence shown here is derived from an EMBL/GenBank/DDBJ whole genome shotgun (WGS) entry which is preliminary data.</text>
</comment>
<dbReference type="PANTHER" id="PTHR10903:SF188">
    <property type="entry name" value="GTPASE IMAP FAMILY MEMBER 2-LIKE-RELATED"/>
    <property type="match status" value="1"/>
</dbReference>
<evidence type="ECO:0000256" key="12">
    <source>
        <dbReference type="ARBA" id="ARBA00023134"/>
    </source>
</evidence>
<dbReference type="GO" id="GO:0005794">
    <property type="term" value="C:Golgi apparatus"/>
    <property type="evidence" value="ECO:0007669"/>
    <property type="project" value="UniProtKB-SubCell"/>
</dbReference>
<evidence type="ECO:0000256" key="14">
    <source>
        <dbReference type="ARBA" id="ARBA00073539"/>
    </source>
</evidence>
<dbReference type="PANTHER" id="PTHR10903">
    <property type="entry name" value="GTPASE, IMAP FAMILY MEMBER-RELATED"/>
    <property type="match status" value="1"/>
</dbReference>
<feature type="region of interest" description="Disordered" evidence="16">
    <location>
        <begin position="58"/>
        <end position="82"/>
    </location>
</feature>
<comment type="similarity">
    <text evidence="5">Belongs to the TRAFAC class TrmE-Era-EngA-EngB-Septin-like GTPase superfamily. AIG1/Toc34/Toc159-like paraseptin GTPase family. IAN subfamily.</text>
</comment>
<evidence type="ECO:0000256" key="6">
    <source>
        <dbReference type="ARBA" id="ARBA00022490"/>
    </source>
</evidence>
<proteinExistence type="inferred from homology"/>
<evidence type="ECO:0000256" key="15">
    <source>
        <dbReference type="ARBA" id="ARBA00077278"/>
    </source>
</evidence>
<dbReference type="InterPro" id="IPR045058">
    <property type="entry name" value="GIMA/IAN/Toc"/>
</dbReference>
<evidence type="ECO:0000256" key="8">
    <source>
        <dbReference type="ARBA" id="ARBA00022741"/>
    </source>
</evidence>
<protein>
    <recommendedName>
        <fullName evidence="14">GTPase IMAP family member 8</fullName>
    </recommendedName>
    <alternativeName>
        <fullName evidence="15">Immune-associated nucleotide-binding protein 9</fullName>
    </alternativeName>
</protein>
<dbReference type="EMBL" id="CAWUFR010001140">
    <property type="protein sequence ID" value="CAK6982929.1"/>
    <property type="molecule type" value="Genomic_DNA"/>
</dbReference>
<dbReference type="InterPro" id="IPR006703">
    <property type="entry name" value="G_AIG1"/>
</dbReference>
<accession>A0AAV1QH98</accession>
<evidence type="ECO:0000256" key="5">
    <source>
        <dbReference type="ARBA" id="ARBA00008535"/>
    </source>
</evidence>
<dbReference type="InterPro" id="IPR011029">
    <property type="entry name" value="DEATH-like_dom_sf"/>
</dbReference>
<dbReference type="InterPro" id="IPR027417">
    <property type="entry name" value="P-loop_NTPase"/>
</dbReference>
<reference evidence="18 19" key="1">
    <citation type="submission" date="2024-01" db="EMBL/GenBank/DDBJ databases">
        <authorList>
            <person name="Alioto T."/>
            <person name="Alioto T."/>
            <person name="Gomez Garrido J."/>
        </authorList>
    </citation>
    <scope>NUCLEOTIDE SEQUENCE [LARGE SCALE GENOMIC DNA]</scope>
</reference>
<dbReference type="AlphaFoldDB" id="A0AAV1QH98"/>
<keyword evidence="9" id="KW-0256">Endoplasmic reticulum</keyword>
<sequence>RDVVDLMVQKYEFAGAVEVIKSVLKHNRNDLVMKLSTIISGAEDQEKVLHTNSLSAGKHLTVSQTNSPQTSNPIDQSSTGHSQALKKRIAILEKRSLTRKELQVVEKQFKLVEDEFRREVCAHHPKVKIQGYVNFIILEGPDEEVQLAETKLEELIKKLKEKRVQLSAALMIFMTSSGVISKYQTRFQQSLRSPVALQIGSDLVLSSLSSAALDEAETAVLRDLSEVTVQLQGSIASSPHLDQVKEILIKAKNEAKLQELRVEVSFVPDPRAGVIKVQLIEHLKNLHPQQADEVQKKISDKNIQMGGAERKFSIVVLGTEDHLKKCLISVILGRDGYEQRRSDVINETYESDTYEVTFTPKLYEASENIRQLFSSQRNPDMCLLVVEDGFSPSEVWHHIDKLHETTGKPTEDFIVVLPLGYKPEESYPFMFYTWDDLFNKLRKLTEHRHLMLTNKRSADQSHTQMRLTNGSYSQDHFTGHKKSLKERKISIVVLWTEDHLKKSLISLILGRDGFAQRSTDVIIETCVNDTYEVTFIPNFYTGSEDIRKLFSSQRDPDMCLLVVEDGFSPSEVWQQIEHLQKITGKHTKDFIVVLPLRCKPEESYPFMFYTREDLFNKLRKLTEDRTLMLTKKRSADQSHTQMEMDGKRKKKLLADDMTSLKENHSVNKVNLVLLGRYGTGKSATGNTILGKRKFKSVTVTANFKPVTTECQSAETEINGTHVRVIDTPDIFDDKIKSSDKNHHVTKCKQLICQSDPCVYLLVIHVSRFTDGERDILRKFEEAFGAEAKEQTIILFTRGEDLQGDKLSFENFLKDCQPDLKNIIKQCGRRCVVFENKTSGQPQVTELMQTVNRMLNKQQKQ</sequence>
<evidence type="ECO:0000256" key="16">
    <source>
        <dbReference type="SAM" id="MobiDB-lite"/>
    </source>
</evidence>
<keyword evidence="19" id="KW-1185">Reference proteome</keyword>
<dbReference type="GO" id="GO:0005783">
    <property type="term" value="C:endoplasmic reticulum"/>
    <property type="evidence" value="ECO:0007669"/>
    <property type="project" value="UniProtKB-SubCell"/>
</dbReference>
<evidence type="ECO:0000256" key="13">
    <source>
        <dbReference type="ARBA" id="ARBA00056809"/>
    </source>
</evidence>
<keyword evidence="10" id="KW-0333">Golgi apparatus</keyword>
<evidence type="ECO:0000313" key="18">
    <source>
        <dbReference type="EMBL" id="CAK6982929.1"/>
    </source>
</evidence>
<evidence type="ECO:0000256" key="2">
    <source>
        <dbReference type="ARBA" id="ARBA00004240"/>
    </source>
</evidence>
<evidence type="ECO:0000256" key="11">
    <source>
        <dbReference type="ARBA" id="ARBA00023128"/>
    </source>
</evidence>